<feature type="transmembrane region" description="Helical" evidence="2">
    <location>
        <begin position="76"/>
        <end position="101"/>
    </location>
</feature>
<keyword evidence="2" id="KW-0472">Membrane</keyword>
<dbReference type="Proteomes" id="UP001159042">
    <property type="component" value="Unassembled WGS sequence"/>
</dbReference>
<protein>
    <submittedName>
        <fullName evidence="3">Uncharacterized protein</fullName>
    </submittedName>
</protein>
<dbReference type="EMBL" id="JANEYG010000005">
    <property type="protein sequence ID" value="KAJ8923097.1"/>
    <property type="molecule type" value="Genomic_DNA"/>
</dbReference>
<comment type="caution">
    <text evidence="3">The sequence shown here is derived from an EMBL/GenBank/DDBJ whole genome shotgun (WGS) entry which is preliminary data.</text>
</comment>
<evidence type="ECO:0000313" key="3">
    <source>
        <dbReference type="EMBL" id="KAJ8923097.1"/>
    </source>
</evidence>
<keyword evidence="2" id="KW-0812">Transmembrane</keyword>
<evidence type="ECO:0000256" key="1">
    <source>
        <dbReference type="SAM" id="MobiDB-lite"/>
    </source>
</evidence>
<keyword evidence="4" id="KW-1185">Reference proteome</keyword>
<sequence length="452" mass="50349">MQNLNTSQVEVFNETAVWKVPALQEIGRVDVEVATSAPPKTNQSTTPKSIKELLYNGTGYYIDDETDAGLNDLQTVFLACIATLIPLIVILLTAFAIRILWKRYRRRKDDIHYDGMLHREGTSESITKPLHSHLLTDKPCEDTHLAISTEDVEVCDGTEINSQIRSNNHSNTNGSIITMTLKNNHLIVETEERSVSTTLRIIEMLYLPVLCPQDIEKDSRETTMKYCTGARNGVFVVEVQQGVRRSPGSGGPTSCAEPEVSVSVSDQCALVHNPPDRYSDEETLEECDDSEYYMETTSPHTETPDSLATAHLKTGLSRSNSSLTRPSYCYTTQQCYDAGTYGYNVYAGYVNDEPSQRLQPDDTRPKIMSAVYKNPLAVNRDSVDIPLASMEMHLATINGLKEAINDIEKSSDEEQEEQRRMDEVNLLKKSPRCETAEAKENGGVDCSDAAKS</sequence>
<proteinExistence type="predicted"/>
<evidence type="ECO:0000313" key="4">
    <source>
        <dbReference type="Proteomes" id="UP001159042"/>
    </source>
</evidence>
<feature type="region of interest" description="Disordered" evidence="1">
    <location>
        <begin position="408"/>
        <end position="452"/>
    </location>
</feature>
<organism evidence="3 4">
    <name type="scientific">Exocentrus adspersus</name>
    <dbReference type="NCBI Taxonomy" id="1586481"/>
    <lineage>
        <taxon>Eukaryota</taxon>
        <taxon>Metazoa</taxon>
        <taxon>Ecdysozoa</taxon>
        <taxon>Arthropoda</taxon>
        <taxon>Hexapoda</taxon>
        <taxon>Insecta</taxon>
        <taxon>Pterygota</taxon>
        <taxon>Neoptera</taxon>
        <taxon>Endopterygota</taxon>
        <taxon>Coleoptera</taxon>
        <taxon>Polyphaga</taxon>
        <taxon>Cucujiformia</taxon>
        <taxon>Chrysomeloidea</taxon>
        <taxon>Cerambycidae</taxon>
        <taxon>Lamiinae</taxon>
        <taxon>Acanthocinini</taxon>
        <taxon>Exocentrus</taxon>
    </lineage>
</organism>
<name>A0AAV8W9T8_9CUCU</name>
<accession>A0AAV8W9T8</accession>
<reference evidence="3 4" key="1">
    <citation type="journal article" date="2023" name="Insect Mol. Biol.">
        <title>Genome sequencing provides insights into the evolution of gene families encoding plant cell wall-degrading enzymes in longhorned beetles.</title>
        <authorList>
            <person name="Shin N.R."/>
            <person name="Okamura Y."/>
            <person name="Kirsch R."/>
            <person name="Pauchet Y."/>
        </authorList>
    </citation>
    <scope>NUCLEOTIDE SEQUENCE [LARGE SCALE GENOMIC DNA]</scope>
    <source>
        <strain evidence="3">EAD_L_NR</strain>
    </source>
</reference>
<dbReference type="AlphaFoldDB" id="A0AAV8W9T8"/>
<evidence type="ECO:0000256" key="2">
    <source>
        <dbReference type="SAM" id="Phobius"/>
    </source>
</evidence>
<keyword evidence="2" id="KW-1133">Transmembrane helix</keyword>
<gene>
    <name evidence="3" type="ORF">NQ315_001650</name>
</gene>